<organism evidence="2 3">
    <name type="scientific">Favolaschia claudopus</name>
    <dbReference type="NCBI Taxonomy" id="2862362"/>
    <lineage>
        <taxon>Eukaryota</taxon>
        <taxon>Fungi</taxon>
        <taxon>Dikarya</taxon>
        <taxon>Basidiomycota</taxon>
        <taxon>Agaricomycotina</taxon>
        <taxon>Agaricomycetes</taxon>
        <taxon>Agaricomycetidae</taxon>
        <taxon>Agaricales</taxon>
        <taxon>Marasmiineae</taxon>
        <taxon>Mycenaceae</taxon>
        <taxon>Favolaschia</taxon>
    </lineage>
</organism>
<evidence type="ECO:0000256" key="1">
    <source>
        <dbReference type="SAM" id="Phobius"/>
    </source>
</evidence>
<keyword evidence="1" id="KW-0472">Membrane</keyword>
<accession>A0AAW0BTS7</accession>
<name>A0AAW0BTS7_9AGAR</name>
<dbReference type="PANTHER" id="PTHR39476:SF1">
    <property type="entry name" value="NADH DEHYDROGENASE [UBIQUINONE] 1 BETA SUBCOMPLEX SUBUNIT 4"/>
    <property type="match status" value="1"/>
</dbReference>
<evidence type="ECO:0008006" key="4">
    <source>
        <dbReference type="Google" id="ProtNLM"/>
    </source>
</evidence>
<evidence type="ECO:0000313" key="3">
    <source>
        <dbReference type="Proteomes" id="UP001362999"/>
    </source>
</evidence>
<feature type="transmembrane region" description="Helical" evidence="1">
    <location>
        <begin position="37"/>
        <end position="56"/>
    </location>
</feature>
<gene>
    <name evidence="2" type="ORF">R3P38DRAFT_2930688</name>
</gene>
<keyword evidence="1" id="KW-0812">Transmembrane</keyword>
<comment type="caution">
    <text evidence="2">The sequence shown here is derived from an EMBL/GenBank/DDBJ whole genome shotgun (WGS) entry which is preliminary data.</text>
</comment>
<dbReference type="EMBL" id="JAWWNJ010000026">
    <property type="protein sequence ID" value="KAK7029731.1"/>
    <property type="molecule type" value="Genomic_DNA"/>
</dbReference>
<keyword evidence="1" id="KW-1133">Transmembrane helix</keyword>
<reference evidence="2 3" key="1">
    <citation type="journal article" date="2024" name="J Genomics">
        <title>Draft genome sequencing and assembly of Favolaschia claudopus CIRM-BRFM 2984 isolated from oak limbs.</title>
        <authorList>
            <person name="Navarro D."/>
            <person name="Drula E."/>
            <person name="Chaduli D."/>
            <person name="Cazenave R."/>
            <person name="Ahrendt S."/>
            <person name="Wang J."/>
            <person name="Lipzen A."/>
            <person name="Daum C."/>
            <person name="Barry K."/>
            <person name="Grigoriev I.V."/>
            <person name="Favel A."/>
            <person name="Rosso M.N."/>
            <person name="Martin F."/>
        </authorList>
    </citation>
    <scope>NUCLEOTIDE SEQUENCE [LARGE SCALE GENOMIC DNA]</scope>
    <source>
        <strain evidence="2 3">CIRM-BRFM 2984</strain>
    </source>
</reference>
<sequence>MTGHAHVKVQDAAIERQSFMREEQYKHFRWTNRSVRAAFWGVVIIPVGIFLTISATQARQTDPSVCCSSHFHPQNKWDWTGKRKNESLNKSQ</sequence>
<keyword evidence="3" id="KW-1185">Reference proteome</keyword>
<evidence type="ECO:0000313" key="2">
    <source>
        <dbReference type="EMBL" id="KAK7029731.1"/>
    </source>
</evidence>
<proteinExistence type="predicted"/>
<dbReference type="AlphaFoldDB" id="A0AAW0BTS7"/>
<dbReference type="Proteomes" id="UP001362999">
    <property type="component" value="Unassembled WGS sequence"/>
</dbReference>
<protein>
    <recommendedName>
        <fullName evidence="4">NADH dehydrogenase [ubiquinone] 1 beta subcomplex subunit 4</fullName>
    </recommendedName>
</protein>
<dbReference type="PANTHER" id="PTHR39476">
    <property type="entry name" value="NADH:UBIQUINONE OXIDOREDUCTASE 6.6KD SUBUNIT"/>
    <property type="match status" value="1"/>
</dbReference>